<evidence type="ECO:0000256" key="2">
    <source>
        <dbReference type="ARBA" id="ARBA00010350"/>
    </source>
</evidence>
<protein>
    <submittedName>
        <fullName evidence="7">Membrane protein</fullName>
    </submittedName>
</protein>
<dbReference type="AlphaFoldDB" id="A0A172TNS7"/>
<evidence type="ECO:0000313" key="7">
    <source>
        <dbReference type="EMBL" id="ANE48670.1"/>
    </source>
</evidence>
<dbReference type="PANTHER" id="PTHR23291">
    <property type="entry name" value="BAX INHIBITOR-RELATED"/>
    <property type="match status" value="1"/>
</dbReference>
<dbReference type="PANTHER" id="PTHR23291:SF50">
    <property type="entry name" value="PROTEIN LIFEGUARD 4"/>
    <property type="match status" value="1"/>
</dbReference>
<dbReference type="GO" id="GO:0005886">
    <property type="term" value="C:plasma membrane"/>
    <property type="evidence" value="ECO:0007669"/>
    <property type="project" value="TreeGrafter"/>
</dbReference>
<dbReference type="OrthoDB" id="9793828at2"/>
<comment type="similarity">
    <text evidence="2 6">Belongs to the BI1 family.</text>
</comment>
<comment type="subcellular location">
    <subcellularLocation>
        <location evidence="1">Membrane</location>
        <topology evidence="1">Multi-pass membrane protein</topology>
    </subcellularLocation>
</comment>
<dbReference type="Pfam" id="PF01027">
    <property type="entry name" value="Bax1-I"/>
    <property type="match status" value="1"/>
</dbReference>
<evidence type="ECO:0000256" key="4">
    <source>
        <dbReference type="ARBA" id="ARBA00022989"/>
    </source>
</evidence>
<keyword evidence="3 6" id="KW-0812">Transmembrane</keyword>
<dbReference type="PATRIC" id="fig|1178515.4.peg.479"/>
<accession>A0A172TNS7</accession>
<evidence type="ECO:0000256" key="5">
    <source>
        <dbReference type="ARBA" id="ARBA00023136"/>
    </source>
</evidence>
<reference evidence="7 8" key="1">
    <citation type="submission" date="2015-01" db="EMBL/GenBank/DDBJ databases">
        <title>Paenibacillus swuensis/DY6/whole genome sequencing.</title>
        <authorList>
            <person name="Kim M.K."/>
            <person name="Srinivasan S."/>
            <person name="Lee J.-J."/>
        </authorList>
    </citation>
    <scope>NUCLEOTIDE SEQUENCE [LARGE SCALE GENOMIC DNA]</scope>
    <source>
        <strain evidence="7 8">DY6</strain>
    </source>
</reference>
<name>A0A172TNS7_9BACL</name>
<feature type="transmembrane region" description="Helical" evidence="6">
    <location>
        <begin position="54"/>
        <end position="74"/>
    </location>
</feature>
<dbReference type="InterPro" id="IPR006214">
    <property type="entry name" value="Bax_inhibitor_1-related"/>
</dbReference>
<feature type="transmembrane region" description="Helical" evidence="6">
    <location>
        <begin position="113"/>
        <end position="132"/>
    </location>
</feature>
<evidence type="ECO:0000313" key="8">
    <source>
        <dbReference type="Proteomes" id="UP000076927"/>
    </source>
</evidence>
<dbReference type="KEGG" id="pswu:SY83_02465"/>
<evidence type="ECO:0000256" key="1">
    <source>
        <dbReference type="ARBA" id="ARBA00004141"/>
    </source>
</evidence>
<dbReference type="Proteomes" id="UP000076927">
    <property type="component" value="Chromosome"/>
</dbReference>
<gene>
    <name evidence="7" type="ORF">SY83_02465</name>
</gene>
<evidence type="ECO:0000256" key="6">
    <source>
        <dbReference type="RuleBase" id="RU004379"/>
    </source>
</evidence>
<dbReference type="EMBL" id="CP011388">
    <property type="protein sequence ID" value="ANE48670.1"/>
    <property type="molecule type" value="Genomic_DNA"/>
</dbReference>
<sequence>MFTISILVSFAGTWVGVEFVPAWMVLPLVVVELIMLFSAFMLRRSRNRAIGYGFVYAFSFISGITIFPSVSYYANVGGSSLITSSFLLTGIIFAGLTAYAYNSKRDFSWLGGMLMVGLLTLIGLSIIGLFVGGFSGPLGLGIAGLGIMIFSGFILYDISQYRHGLSEEEIPFAVLSLYLNFINLFLYILRFFGILSSDD</sequence>
<feature type="transmembrane region" description="Helical" evidence="6">
    <location>
        <begin position="138"/>
        <end position="158"/>
    </location>
</feature>
<organism evidence="7 8">
    <name type="scientific">Paenibacillus swuensis</name>
    <dbReference type="NCBI Taxonomy" id="1178515"/>
    <lineage>
        <taxon>Bacteria</taxon>
        <taxon>Bacillati</taxon>
        <taxon>Bacillota</taxon>
        <taxon>Bacilli</taxon>
        <taxon>Bacillales</taxon>
        <taxon>Paenibacillaceae</taxon>
        <taxon>Paenibacillus</taxon>
    </lineage>
</organism>
<proteinExistence type="inferred from homology"/>
<evidence type="ECO:0000256" key="3">
    <source>
        <dbReference type="ARBA" id="ARBA00022692"/>
    </source>
</evidence>
<feature type="transmembrane region" description="Helical" evidence="6">
    <location>
        <begin position="80"/>
        <end position="101"/>
    </location>
</feature>
<feature type="transmembrane region" description="Helical" evidence="6">
    <location>
        <begin position="170"/>
        <end position="189"/>
    </location>
</feature>
<keyword evidence="4 6" id="KW-1133">Transmembrane helix</keyword>
<feature type="transmembrane region" description="Helical" evidence="6">
    <location>
        <begin position="20"/>
        <end position="42"/>
    </location>
</feature>
<keyword evidence="5 6" id="KW-0472">Membrane</keyword>
<keyword evidence="8" id="KW-1185">Reference proteome</keyword>
<dbReference type="CDD" id="cd10432">
    <property type="entry name" value="BI-1-like_bacterial"/>
    <property type="match status" value="1"/>
</dbReference>
<dbReference type="STRING" id="1178515.SY83_02465"/>